<proteinExistence type="predicted"/>
<feature type="transmembrane region" description="Helical" evidence="1">
    <location>
        <begin position="32"/>
        <end position="49"/>
    </location>
</feature>
<organism evidence="2">
    <name type="scientific">viral metagenome</name>
    <dbReference type="NCBI Taxonomy" id="1070528"/>
    <lineage>
        <taxon>unclassified sequences</taxon>
        <taxon>metagenomes</taxon>
        <taxon>organismal metagenomes</taxon>
    </lineage>
</organism>
<evidence type="ECO:0000313" key="2">
    <source>
        <dbReference type="EMBL" id="QHT35401.1"/>
    </source>
</evidence>
<keyword evidence="1" id="KW-1133">Transmembrane helix</keyword>
<evidence type="ECO:0000256" key="1">
    <source>
        <dbReference type="SAM" id="Phobius"/>
    </source>
</evidence>
<keyword evidence="1" id="KW-0812">Transmembrane</keyword>
<sequence length="127" mass="14585">MDLPSKPFELAERYIQLRTKCAPESWADTAHLVSDMIIMPLILLFLAFVKGLDPMMTAMNGVKAYQAWREYIEYTHLRFEMQRMMLHCQAVGGPFIVTNDPKYMPYVFADAVQRWIAKAPPGGRLDG</sequence>
<protein>
    <submittedName>
        <fullName evidence="2">Uncharacterized protein</fullName>
    </submittedName>
</protein>
<reference evidence="2" key="1">
    <citation type="journal article" date="2020" name="Nature">
        <title>Giant virus diversity and host interactions through global metagenomics.</title>
        <authorList>
            <person name="Schulz F."/>
            <person name="Roux S."/>
            <person name="Paez-Espino D."/>
            <person name="Jungbluth S."/>
            <person name="Walsh D.A."/>
            <person name="Denef V.J."/>
            <person name="McMahon K.D."/>
            <person name="Konstantinidis K.T."/>
            <person name="Eloe-Fadrosh E.A."/>
            <person name="Kyrpides N.C."/>
            <person name="Woyke T."/>
        </authorList>
    </citation>
    <scope>NUCLEOTIDE SEQUENCE</scope>
    <source>
        <strain evidence="2">GVMAG-M-3300009180-45</strain>
    </source>
</reference>
<name>A0A6C0F3G1_9ZZZZ</name>
<dbReference type="EMBL" id="MN739021">
    <property type="protein sequence ID" value="QHT35401.1"/>
    <property type="molecule type" value="Genomic_DNA"/>
</dbReference>
<dbReference type="AlphaFoldDB" id="A0A6C0F3G1"/>
<accession>A0A6C0F3G1</accession>
<keyword evidence="1" id="KW-0472">Membrane</keyword>